<evidence type="ECO:0000313" key="2">
    <source>
        <dbReference type="Proteomes" id="UP000247480"/>
    </source>
</evidence>
<comment type="caution">
    <text evidence="1">The sequence shown here is derived from an EMBL/GenBank/DDBJ whole genome shotgun (WGS) entry which is preliminary data.</text>
</comment>
<dbReference type="AlphaFoldDB" id="A0A2V0QLN1"/>
<dbReference type="Proteomes" id="UP000247480">
    <property type="component" value="Unassembled WGS sequence"/>
</dbReference>
<accession>A0A2V0QLN1</accession>
<dbReference type="EMBL" id="BGJZ01000412">
    <property type="protein sequence ID" value="GBH14023.1"/>
    <property type="molecule type" value="Genomic_DNA"/>
</dbReference>
<proteinExistence type="predicted"/>
<protein>
    <submittedName>
        <fullName evidence="1">Uncharacterized protein</fullName>
    </submittedName>
</protein>
<gene>
    <name evidence="1" type="ORF">KPSA1_07521</name>
</gene>
<name>A0A2V0QLN1_PSESF</name>
<sequence>MRQMPRFEQDCTPIIRGHAAILQGAARNNSSRTAFFFTTASTSSCIPQEGIPCLPHAPVSVEKSINLFSINAHQHSVLSN</sequence>
<reference evidence="1 2" key="1">
    <citation type="submission" date="2018-04" db="EMBL/GenBank/DDBJ databases">
        <title>Draft genome sequence of Pseudomonas syringae pv. actinidiae biovar 1 strains isolated from kiwifruit in Kagawa prefecture.</title>
        <authorList>
            <person name="Tabuchi M."/>
            <person name="Saito M."/>
            <person name="Fujiwara S."/>
            <person name="Sasa N."/>
            <person name="Akimitsu K."/>
            <person name="Gomi K."/>
            <person name="Konishi-Sugita S."/>
            <person name="Hamano K."/>
            <person name="Kataoka I."/>
        </authorList>
    </citation>
    <scope>NUCLEOTIDE SEQUENCE [LARGE SCALE GENOMIC DNA]</scope>
    <source>
        <strain evidence="1 2">MAFF212206</strain>
    </source>
</reference>
<evidence type="ECO:0000313" key="1">
    <source>
        <dbReference type="EMBL" id="GBH14023.1"/>
    </source>
</evidence>
<organism evidence="1 2">
    <name type="scientific">Pseudomonas syringae pv. actinidiae</name>
    <dbReference type="NCBI Taxonomy" id="103796"/>
    <lineage>
        <taxon>Bacteria</taxon>
        <taxon>Pseudomonadati</taxon>
        <taxon>Pseudomonadota</taxon>
        <taxon>Gammaproteobacteria</taxon>
        <taxon>Pseudomonadales</taxon>
        <taxon>Pseudomonadaceae</taxon>
        <taxon>Pseudomonas</taxon>
        <taxon>Pseudomonas syringae</taxon>
    </lineage>
</organism>